<evidence type="ECO:0000313" key="8">
    <source>
        <dbReference type="EMBL" id="QED23661.1"/>
    </source>
</evidence>
<evidence type="ECO:0000256" key="3">
    <source>
        <dbReference type="ARBA" id="ARBA00022884"/>
    </source>
</evidence>
<dbReference type="InterPro" id="IPR018496">
    <property type="entry name" value="PsdUridine_synth_RsuA/RluB_CS"/>
</dbReference>
<dbReference type="Gene3D" id="3.30.70.1560">
    <property type="entry name" value="Alpha-L RNA-binding motif"/>
    <property type="match status" value="1"/>
</dbReference>
<keyword evidence="4 6" id="KW-0413">Isomerase</keyword>
<keyword evidence="3 5" id="KW-0694">RNA-binding</keyword>
<dbReference type="Proteomes" id="UP000321934">
    <property type="component" value="Chromosome"/>
</dbReference>
<dbReference type="InterPro" id="IPR000748">
    <property type="entry name" value="PsdUridine_synth_RsuA/RluB/E/F"/>
</dbReference>
<accession>A0A5B8XHY9</accession>
<dbReference type="PANTHER" id="PTHR47683">
    <property type="entry name" value="PSEUDOURIDINE SYNTHASE FAMILY PROTEIN-RELATED"/>
    <property type="match status" value="1"/>
</dbReference>
<dbReference type="Gene3D" id="3.10.290.10">
    <property type="entry name" value="RNA-binding S4 domain"/>
    <property type="match status" value="1"/>
</dbReference>
<comment type="similarity">
    <text evidence="2 6">Belongs to the pseudouridine synthase RsuA family.</text>
</comment>
<proteinExistence type="inferred from homology"/>
<evidence type="ECO:0000256" key="4">
    <source>
        <dbReference type="ARBA" id="ARBA00023235"/>
    </source>
</evidence>
<dbReference type="EC" id="5.4.99.-" evidence="6"/>
<dbReference type="SMART" id="SM00363">
    <property type="entry name" value="S4"/>
    <property type="match status" value="1"/>
</dbReference>
<evidence type="ECO:0000313" key="9">
    <source>
        <dbReference type="Proteomes" id="UP000321934"/>
    </source>
</evidence>
<evidence type="ECO:0000256" key="5">
    <source>
        <dbReference type="PROSITE-ProRule" id="PRU00182"/>
    </source>
</evidence>
<dbReference type="NCBIfam" id="TIGR00093">
    <property type="entry name" value="pseudouridine synthase"/>
    <property type="match status" value="1"/>
</dbReference>
<dbReference type="SUPFAM" id="SSF55120">
    <property type="entry name" value="Pseudouridine synthase"/>
    <property type="match status" value="1"/>
</dbReference>
<dbReference type="InterPro" id="IPR020103">
    <property type="entry name" value="PsdUridine_synth_cat_dom_sf"/>
</dbReference>
<dbReference type="AlphaFoldDB" id="A0A5B8XHY9"/>
<evidence type="ECO:0000256" key="1">
    <source>
        <dbReference type="ARBA" id="ARBA00000073"/>
    </source>
</evidence>
<dbReference type="OrthoDB" id="9807213at2"/>
<dbReference type="PROSITE" id="PS01149">
    <property type="entry name" value="PSI_RSU"/>
    <property type="match status" value="1"/>
</dbReference>
<dbReference type="InterPro" id="IPR042092">
    <property type="entry name" value="PsdUridine_s_RsuA/RluB/E/F_cat"/>
</dbReference>
<organism evidence="8 9">
    <name type="scientific">Candidatus Deianiraea vastatrix</name>
    <dbReference type="NCBI Taxonomy" id="2163644"/>
    <lineage>
        <taxon>Bacteria</taxon>
        <taxon>Pseudomonadati</taxon>
        <taxon>Pseudomonadota</taxon>
        <taxon>Alphaproteobacteria</taxon>
        <taxon>Rickettsiales</taxon>
        <taxon>Candidatus Deianiraeaceae</taxon>
        <taxon>Candidatus Deianiraea</taxon>
    </lineage>
</organism>
<dbReference type="Pfam" id="PF00849">
    <property type="entry name" value="PseudoU_synth_2"/>
    <property type="match status" value="1"/>
</dbReference>
<sequence>MYRINKAISRLGICTRKQADKLILDKQVYLNGHLIEDFSTEVSIGDTIIVSKKHYKFIPPKTELFGFYKPKGCITSRFDPNGRPTIYDALKGKYKNLITIGRLDFNTEGLILFTNDGEFARFMEIPSSKIERIYHVRAFGFLSQKKMIDISDKAFHGITIDNINYDKVILKYDGNPSFINDDKKKNHKLTIKIFEGKNREVRKILSHFGLEVNRLIRHRFSEYSLNDIHPTQMTKLTIKPSLMQKFNLYNTKH</sequence>
<dbReference type="Pfam" id="PF01479">
    <property type="entry name" value="S4"/>
    <property type="match status" value="1"/>
</dbReference>
<dbReference type="InterPro" id="IPR002942">
    <property type="entry name" value="S4_RNA-bd"/>
</dbReference>
<reference evidence="8 9" key="1">
    <citation type="journal article" date="2019" name="ISME J.">
        <title>Deianiraea, an extracellular bacterium associated with the ciliate Paramecium, suggests an alternative scenario for the evolution of Rickettsiales.</title>
        <authorList>
            <person name="Castelli M."/>
            <person name="Sabaneyeva E."/>
            <person name="Lanzoni O."/>
            <person name="Lebedeva N."/>
            <person name="Floriano A.M."/>
            <person name="Gaiarsa S."/>
            <person name="Benken K."/>
            <person name="Modeo L."/>
            <person name="Bandi C."/>
            <person name="Potekhin A."/>
            <person name="Sassera D."/>
            <person name="Petroni G."/>
        </authorList>
    </citation>
    <scope>NUCLEOTIDE SEQUENCE [LARGE SCALE GENOMIC DNA]</scope>
    <source>
        <strain evidence="8">CyL4-1</strain>
    </source>
</reference>
<dbReference type="CDD" id="cd00165">
    <property type="entry name" value="S4"/>
    <property type="match status" value="1"/>
</dbReference>
<keyword evidence="9" id="KW-1185">Reference proteome</keyword>
<feature type="domain" description="RNA-binding S4" evidence="7">
    <location>
        <begin position="2"/>
        <end position="63"/>
    </location>
</feature>
<name>A0A5B8XHY9_9RICK</name>
<protein>
    <recommendedName>
        <fullName evidence="6">Pseudouridine synthase</fullName>
        <ecNumber evidence="6">5.4.99.-</ecNumber>
    </recommendedName>
</protein>
<evidence type="ECO:0000256" key="2">
    <source>
        <dbReference type="ARBA" id="ARBA00008348"/>
    </source>
</evidence>
<dbReference type="InterPro" id="IPR050343">
    <property type="entry name" value="RsuA_PseudoU_synthase"/>
</dbReference>
<gene>
    <name evidence="8" type="ORF">Deia_00874</name>
</gene>
<dbReference type="SUPFAM" id="SSF55174">
    <property type="entry name" value="Alpha-L RNA-binding motif"/>
    <property type="match status" value="1"/>
</dbReference>
<dbReference type="PROSITE" id="PS50889">
    <property type="entry name" value="S4"/>
    <property type="match status" value="1"/>
</dbReference>
<dbReference type="EMBL" id="CP029077">
    <property type="protein sequence ID" value="QED23661.1"/>
    <property type="molecule type" value="Genomic_DNA"/>
</dbReference>
<dbReference type="PANTHER" id="PTHR47683:SF3">
    <property type="entry name" value="RIBOSOMAL LARGE SUBUNIT PSEUDOURIDINE SYNTHASE B"/>
    <property type="match status" value="1"/>
</dbReference>
<dbReference type="InterPro" id="IPR006145">
    <property type="entry name" value="PsdUridine_synth_RsuA/RluA"/>
</dbReference>
<evidence type="ECO:0000259" key="7">
    <source>
        <dbReference type="SMART" id="SM00363"/>
    </source>
</evidence>
<comment type="catalytic activity">
    <reaction evidence="1">
        <text>a uridine in RNA = a pseudouridine in RNA</text>
        <dbReference type="Rhea" id="RHEA:48348"/>
        <dbReference type="Rhea" id="RHEA-COMP:12068"/>
        <dbReference type="Rhea" id="RHEA-COMP:12069"/>
        <dbReference type="ChEBI" id="CHEBI:65314"/>
        <dbReference type="ChEBI" id="CHEBI:65315"/>
    </reaction>
</comment>
<dbReference type="RefSeq" id="WP_146820925.1">
    <property type="nucleotide sequence ID" value="NZ_CP029077.1"/>
</dbReference>
<dbReference type="GO" id="GO:0003723">
    <property type="term" value="F:RNA binding"/>
    <property type="evidence" value="ECO:0007669"/>
    <property type="project" value="UniProtKB-KW"/>
</dbReference>
<dbReference type="GO" id="GO:0120159">
    <property type="term" value="F:rRNA pseudouridine synthase activity"/>
    <property type="evidence" value="ECO:0007669"/>
    <property type="project" value="UniProtKB-ARBA"/>
</dbReference>
<evidence type="ECO:0000256" key="6">
    <source>
        <dbReference type="RuleBase" id="RU003887"/>
    </source>
</evidence>
<dbReference type="Gene3D" id="3.30.70.580">
    <property type="entry name" value="Pseudouridine synthase I, catalytic domain, N-terminal subdomain"/>
    <property type="match status" value="1"/>
</dbReference>
<dbReference type="InterPro" id="IPR020094">
    <property type="entry name" value="TruA/RsuA/RluB/E/F_N"/>
</dbReference>
<dbReference type="GO" id="GO:0000455">
    <property type="term" value="P:enzyme-directed rRNA pseudouridine synthesis"/>
    <property type="evidence" value="ECO:0007669"/>
    <property type="project" value="UniProtKB-ARBA"/>
</dbReference>
<dbReference type="InterPro" id="IPR036986">
    <property type="entry name" value="S4_RNA-bd_sf"/>
</dbReference>